<accession>A0A418KW63</accession>
<name>A0A418KW63_9ACTN</name>
<feature type="domain" description="VOC" evidence="1">
    <location>
        <begin position="7"/>
        <end position="125"/>
    </location>
</feature>
<dbReference type="InterPro" id="IPR029068">
    <property type="entry name" value="Glyas_Bleomycin-R_OHBP_Dase"/>
</dbReference>
<comment type="caution">
    <text evidence="2">The sequence shown here is derived from an EMBL/GenBank/DDBJ whole genome shotgun (WGS) entry which is preliminary data.</text>
</comment>
<dbReference type="AlphaFoldDB" id="A0A418KW63"/>
<protein>
    <recommendedName>
        <fullName evidence="1">VOC domain-containing protein</fullName>
    </recommendedName>
</protein>
<dbReference type="InterPro" id="IPR037523">
    <property type="entry name" value="VOC_core"/>
</dbReference>
<dbReference type="PANTHER" id="PTHR34109:SF1">
    <property type="entry name" value="VOC DOMAIN-CONTAINING PROTEIN"/>
    <property type="match status" value="1"/>
</dbReference>
<reference evidence="2 3" key="1">
    <citation type="submission" date="2018-09" db="EMBL/GenBank/DDBJ databases">
        <title>Isolation, diversity and antifungal activity of actinobacteria from wheat.</title>
        <authorList>
            <person name="Han C."/>
        </authorList>
    </citation>
    <scope>NUCLEOTIDE SEQUENCE [LARGE SCALE GENOMIC DNA]</scope>
    <source>
        <strain evidence="2 3">NEAU-YY265</strain>
    </source>
</reference>
<dbReference type="EMBL" id="QUAL01000024">
    <property type="protein sequence ID" value="RIQ34879.1"/>
    <property type="molecule type" value="Genomic_DNA"/>
</dbReference>
<evidence type="ECO:0000259" key="1">
    <source>
        <dbReference type="PROSITE" id="PS51819"/>
    </source>
</evidence>
<dbReference type="Gene3D" id="3.30.720.120">
    <property type="match status" value="1"/>
</dbReference>
<dbReference type="PANTHER" id="PTHR34109">
    <property type="entry name" value="BNAUNNG04460D PROTEIN-RELATED"/>
    <property type="match status" value="1"/>
</dbReference>
<dbReference type="Pfam" id="PF00903">
    <property type="entry name" value="Glyoxalase"/>
    <property type="match status" value="1"/>
</dbReference>
<dbReference type="PROSITE" id="PS51819">
    <property type="entry name" value="VOC"/>
    <property type="match status" value="1"/>
</dbReference>
<dbReference type="SUPFAM" id="SSF54593">
    <property type="entry name" value="Glyoxalase/Bleomycin resistance protein/Dihydroxybiphenyl dioxygenase"/>
    <property type="match status" value="1"/>
</dbReference>
<dbReference type="OrthoDB" id="9806868at2"/>
<evidence type="ECO:0000313" key="3">
    <source>
        <dbReference type="Proteomes" id="UP000284057"/>
    </source>
</evidence>
<dbReference type="Gene3D" id="3.30.720.110">
    <property type="match status" value="1"/>
</dbReference>
<proteinExistence type="predicted"/>
<organism evidence="2 3">
    <name type="scientific">Jiangella rhizosphaerae</name>
    <dbReference type="NCBI Taxonomy" id="2293569"/>
    <lineage>
        <taxon>Bacteria</taxon>
        <taxon>Bacillati</taxon>
        <taxon>Actinomycetota</taxon>
        <taxon>Actinomycetes</taxon>
        <taxon>Jiangellales</taxon>
        <taxon>Jiangellaceae</taxon>
        <taxon>Jiangella</taxon>
    </lineage>
</organism>
<evidence type="ECO:0000313" key="2">
    <source>
        <dbReference type="EMBL" id="RIQ34879.1"/>
    </source>
</evidence>
<gene>
    <name evidence="2" type="ORF">DY240_02910</name>
</gene>
<sequence>MAGMDTAPTFYPLLRYRDARAAIAFLTTAFGFAEREVTVHDGVVVHAELTYGTGIVMLGTLGVGDPLWDLTPTGVYVAVDDPDAHHARAVAAGADIVMPLTDQDYGSREYAARDPEGNVWSFGTYRPAPKE</sequence>
<dbReference type="InterPro" id="IPR004360">
    <property type="entry name" value="Glyas_Fos-R_dOase_dom"/>
</dbReference>
<keyword evidence="3" id="KW-1185">Reference proteome</keyword>
<dbReference type="Proteomes" id="UP000284057">
    <property type="component" value="Unassembled WGS sequence"/>
</dbReference>